<comment type="caution">
    <text evidence="2">The sequence shown here is derived from an EMBL/GenBank/DDBJ whole genome shotgun (WGS) entry which is preliminary data.</text>
</comment>
<feature type="transmembrane region" description="Helical" evidence="1">
    <location>
        <begin position="183"/>
        <end position="205"/>
    </location>
</feature>
<keyword evidence="1" id="KW-0472">Membrane</keyword>
<dbReference type="InterPro" id="IPR038728">
    <property type="entry name" value="YkvI-like"/>
</dbReference>
<feature type="transmembrane region" description="Helical" evidence="1">
    <location>
        <begin position="321"/>
        <end position="339"/>
    </location>
</feature>
<gene>
    <name evidence="2" type="primary">ykvI</name>
    <name evidence="2" type="ORF">ADA01nite_22950</name>
</gene>
<sequence>MKKRWMIILQIAATYIGTVVGAGFASGKEIVEFFTVYGPMGLIGIIISGILFIWIGTKMMVLSHRIGAYSYEELNTYIFGKTAGRVINLFTLLILFGVTSVMLSGTGSVFEEQLGFSYRWGIFITLVLCYVVMMKGLDGILAVNSLVVPMMVFFSFLIAMPLFEHNDISFLLRANELQANWKPLVSPFAYVAFNLAMAQAVLVPLGKEVEDERILKWGGFWGGIGLCFMLISSHFALYSLPNVSQFDIPIAEVIKDFGASMHIIFLIVVYGEIFTTLIGNVFGISRKMQKLFNLPEKWIVLGILLLSFLISQVGFSSLLSFLYPLFGYIGLLILFFMAVKQLPPK</sequence>
<dbReference type="PANTHER" id="PTHR37814">
    <property type="entry name" value="CONSERVED MEMBRANE PROTEIN"/>
    <property type="match status" value="1"/>
</dbReference>
<evidence type="ECO:0000256" key="1">
    <source>
        <dbReference type="SAM" id="Phobius"/>
    </source>
</evidence>
<keyword evidence="1" id="KW-0812">Transmembrane</keyword>
<keyword evidence="3" id="KW-1185">Reference proteome</keyword>
<keyword evidence="1" id="KW-1133">Transmembrane helix</keyword>
<dbReference type="InterPro" id="IPR004761">
    <property type="entry name" value="Spore_GerAB"/>
</dbReference>
<protein>
    <submittedName>
        <fullName evidence="2">Membrane protein</fullName>
    </submittedName>
</protein>
<name>A0A511V785_9BACL</name>
<dbReference type="RefSeq" id="WP_146810096.1">
    <property type="nucleotide sequence ID" value="NZ_BJXX01000099.1"/>
</dbReference>
<dbReference type="GO" id="GO:0009847">
    <property type="term" value="P:spore germination"/>
    <property type="evidence" value="ECO:0007669"/>
    <property type="project" value="InterPro"/>
</dbReference>
<evidence type="ECO:0000313" key="2">
    <source>
        <dbReference type="EMBL" id="GEN34835.1"/>
    </source>
</evidence>
<feature type="transmembrane region" description="Helical" evidence="1">
    <location>
        <begin position="37"/>
        <end position="55"/>
    </location>
</feature>
<dbReference type="GO" id="GO:0016020">
    <property type="term" value="C:membrane"/>
    <property type="evidence" value="ECO:0007669"/>
    <property type="project" value="InterPro"/>
</dbReference>
<dbReference type="Pfam" id="PF03845">
    <property type="entry name" value="Spore_permease"/>
    <property type="match status" value="1"/>
</dbReference>
<feature type="transmembrane region" description="Helical" evidence="1">
    <location>
        <begin position="116"/>
        <end position="133"/>
    </location>
</feature>
<dbReference type="PANTHER" id="PTHR37814:SF1">
    <property type="entry name" value="MEMBRANE PROTEIN"/>
    <property type="match status" value="1"/>
</dbReference>
<feature type="transmembrane region" description="Helical" evidence="1">
    <location>
        <begin position="86"/>
        <end position="110"/>
    </location>
</feature>
<dbReference type="OrthoDB" id="4424890at2"/>
<dbReference type="EMBL" id="BJXX01000099">
    <property type="protein sequence ID" value="GEN34835.1"/>
    <property type="molecule type" value="Genomic_DNA"/>
</dbReference>
<organism evidence="2 3">
    <name type="scientific">Aneurinibacillus danicus</name>
    <dbReference type="NCBI Taxonomy" id="267746"/>
    <lineage>
        <taxon>Bacteria</taxon>
        <taxon>Bacillati</taxon>
        <taxon>Bacillota</taxon>
        <taxon>Bacilli</taxon>
        <taxon>Bacillales</taxon>
        <taxon>Paenibacillaceae</taxon>
        <taxon>Aneurinibacillus group</taxon>
        <taxon>Aneurinibacillus</taxon>
    </lineage>
</organism>
<dbReference type="AlphaFoldDB" id="A0A511V785"/>
<feature type="transmembrane region" description="Helical" evidence="1">
    <location>
        <begin position="140"/>
        <end position="163"/>
    </location>
</feature>
<feature type="transmembrane region" description="Helical" evidence="1">
    <location>
        <begin position="217"/>
        <end position="237"/>
    </location>
</feature>
<feature type="transmembrane region" description="Helical" evidence="1">
    <location>
        <begin position="257"/>
        <end position="278"/>
    </location>
</feature>
<feature type="transmembrane region" description="Helical" evidence="1">
    <location>
        <begin position="298"/>
        <end position="315"/>
    </location>
</feature>
<proteinExistence type="predicted"/>
<evidence type="ECO:0000313" key="3">
    <source>
        <dbReference type="Proteomes" id="UP000321157"/>
    </source>
</evidence>
<dbReference type="Proteomes" id="UP000321157">
    <property type="component" value="Unassembled WGS sequence"/>
</dbReference>
<accession>A0A511V785</accession>
<reference evidence="2 3" key="1">
    <citation type="submission" date="2019-07" db="EMBL/GenBank/DDBJ databases">
        <title>Whole genome shotgun sequence of Aneurinibacillus danicus NBRC 102444.</title>
        <authorList>
            <person name="Hosoyama A."/>
            <person name="Uohara A."/>
            <person name="Ohji S."/>
            <person name="Ichikawa N."/>
        </authorList>
    </citation>
    <scope>NUCLEOTIDE SEQUENCE [LARGE SCALE GENOMIC DNA]</scope>
    <source>
        <strain evidence="2 3">NBRC 102444</strain>
    </source>
</reference>